<dbReference type="InterPro" id="IPR025476">
    <property type="entry name" value="Helitron_helicase-like"/>
</dbReference>
<feature type="compositionally biased region" description="Basic residues" evidence="11">
    <location>
        <begin position="1410"/>
        <end position="1436"/>
    </location>
</feature>
<feature type="compositionally biased region" description="Basic residues" evidence="11">
    <location>
        <begin position="1300"/>
        <end position="1310"/>
    </location>
</feature>
<dbReference type="Pfam" id="PF05970">
    <property type="entry name" value="PIF1"/>
    <property type="match status" value="1"/>
</dbReference>
<name>A0AAI8UUM5_BEMTA</name>
<evidence type="ECO:0000256" key="2">
    <source>
        <dbReference type="ARBA" id="ARBA00022763"/>
    </source>
</evidence>
<dbReference type="SUPFAM" id="SSF52540">
    <property type="entry name" value="P-loop containing nucleoside triphosphate hydrolases"/>
    <property type="match status" value="2"/>
</dbReference>
<dbReference type="InterPro" id="IPR028889">
    <property type="entry name" value="USP"/>
</dbReference>
<evidence type="ECO:0000259" key="12">
    <source>
        <dbReference type="PROSITE" id="PS50235"/>
    </source>
</evidence>
<dbReference type="GO" id="GO:0006310">
    <property type="term" value="P:DNA recombination"/>
    <property type="evidence" value="ECO:0007669"/>
    <property type="project" value="UniProtKB-KW"/>
</dbReference>
<gene>
    <name evidence="13" type="ORF">BEMITA_LOCUS24</name>
</gene>
<evidence type="ECO:0000256" key="1">
    <source>
        <dbReference type="ARBA" id="ARBA00022741"/>
    </source>
</evidence>
<keyword evidence="9" id="KW-0233">DNA recombination</keyword>
<dbReference type="Pfam" id="PF21530">
    <property type="entry name" value="Pif1_2B_dom"/>
    <property type="match status" value="1"/>
</dbReference>
<evidence type="ECO:0000256" key="5">
    <source>
        <dbReference type="ARBA" id="ARBA00022840"/>
    </source>
</evidence>
<keyword evidence="5 9" id="KW-0067">ATP-binding</keyword>
<dbReference type="Pfam" id="PF20209">
    <property type="entry name" value="DUF6570"/>
    <property type="match status" value="1"/>
</dbReference>
<feature type="coiled-coil region" evidence="10">
    <location>
        <begin position="2861"/>
        <end position="2929"/>
    </location>
</feature>
<feature type="compositionally biased region" description="Polar residues" evidence="11">
    <location>
        <begin position="1328"/>
        <end position="1338"/>
    </location>
</feature>
<feature type="region of interest" description="Disordered" evidence="11">
    <location>
        <begin position="2096"/>
        <end position="2231"/>
    </location>
</feature>
<comment type="similarity">
    <text evidence="9">Belongs to the helicase family.</text>
</comment>
<feature type="region of interest" description="Disordered" evidence="11">
    <location>
        <begin position="1266"/>
        <end position="1288"/>
    </location>
</feature>
<proteinExistence type="inferred from homology"/>
<dbReference type="Gene3D" id="3.40.50.300">
    <property type="entry name" value="P-loop containing nucleotide triphosphate hydrolases"/>
    <property type="match status" value="1"/>
</dbReference>
<dbReference type="EC" id="5.6.2.3" evidence="9"/>
<evidence type="ECO:0000256" key="6">
    <source>
        <dbReference type="ARBA" id="ARBA00023125"/>
    </source>
</evidence>
<sequence>MVSKIFKRKIKNKEAFRARKSKIPAHSIASVSKAEENKLSPAVECLNLASTQFSNTKSKSRWRYDQLYRQTRRQCKKKINFRSSEVTTEENDPTMSNLNVGLTCLNSHAENVKPIEAGLNERLLELSPHLRLQPIQSTGNENHLLVKDETSFSKYQVPVSFSGESSLVSKSVIGNVNVDSGSEDISGPNSERISKFPIQPKLNLTELRGCEEFPTDKAPEITSCEHEKHVSYEFSCLSSYAENVKPIEAGLNERLLEPSAHLRLQPIQSTGNENHLLVQDETSFSKYQVPVSFSGESLLVCKSVIGNVNVDSGSEAVAGRSSERISKLPIQPKLNATELRGCKEYPTDKAPEITSCEHEKHVSYEFSCLSSHAENVKPIEAGLNERLLQPSPHLRLQSIQSTGNENHLLVKDETSFSKYQVPVSFSGESSLVCKSVIGNVYVDSGSEDISVPNSERISKLPIQPKLDATELRGCKEYPTDKAPEITSCEHEKHVSYERYDADPSVPALSIGVSVFRDAHSERLDNMGLDERLFELSQQSTLETTKSTGNANHPNVEDTTTLSEYQVPFSLSGQSLSVDKSVNGNVSVEIGNEDTARPDGLCSYEFSKQQELKPIELRRMGSNPTEMAYEITACEYAVNVTAKTHDSRRSEFELSVDTSLSSKDIESEKLEEAGPVERLFELSQQSTLETTKPTGNANHLNVEDTTTLSEYQVPFSLSGQSLSVDKSVYGNVSVEIGNEDTARPDGQCLPKFSKQQELKPIELRRIGKGPTENAHEISSCEYAVHVTPETHDSRKSEFELSVDTSLSSKDIESEKLEEAGPVERLFELSQQSTLETTKPTGNANHLNVEDTTTLSEYQVPFSLSGQSLSVDKSVYGNVSVEIGNEDTARPDSQCLPKFSKQQELKPIELRRIGKGPTENAHEISSCEYAVHVTPETHDSRKLASDFSVDTLVLSDNVDTNRPTKAGLVERFDDLPQRQKLKLIRTASNENCLITEENRTLSETQLPFSLSGKSLSLVHTSILGKENFVDGKKNTADPGDECLFEFPIRQKLNPFELIGCDKNFIGEQTMAPPSEKQPLCHVSSEFSAYEAGVNFTKNNQDRASPNAQPLHVLPVGLTHCEKRPSTEKNEATCESKGSHIESDHQYMELTDETLVIGRSVPDKFGRHALCNLSIRNQRLAMPKDVKEKMNPTISASVLKNNNLPRRRNLFPAESTVAGYDIQEDQFGDTVVFSLKRKLPSQIDEQASIHLSRDDNFLVSPLRKKIITTMRGKDGSSEEAETTDTEDSPSTVFLLKRKLHCPTKKNRSKKSPSKKTSCSSPLKKKARRSKVGNNRGSFSHQGEATALLKSSFDSHSSVQMSAQTNLCSADSNVQVRPISIGSSFTRASLEKSDRSLSNENASDIKCNSLSAPRVKRRTLRPRAKLQSKWRMKFKRKSSRARTSLGSLKGPGKNASNPISEPSPHPEGPCPAPPRSTLNSATATPLSERGQRLSIAEEEPFTPVSRFMRRMRVLKAGDNRGIRVRALPPAQRAIPRGGDTTLFSKVDQPFNPTFKKLKNFLRIKKSQKNVFRLRNSEAKLRNSLARRFKRCSLASASTQARCLIKWAMVARRRLIVMFQKAHESLKTKCEKWVDVAENYSAPSELGQRGEALLGVRKHSSVTDPFFVDTAYKAIKLRIKRTQMKSPLRKRVGIRRNREVKNLVPFPSLNVDEEGKVRNIFPETQPLKKSLRWDCSALCNTSDRTAIRKVGKVFRRLKQTTLGQMVHFLVGMNECRNTCHLSCKKGHSAVCRMTDGNGAPLVVLQNLMSHYPHVRTAVRSLQTMKKILSEIDELDTALYTADREKLEAIAEKARLQGGEFTIGGDTYTDEDGIYMQFKKCFAALDKAMNDLPSNYCFSCEKILKRDQLIELSRMKSTPDNHWWNELYKKGETGVCVDYICKFCLKKIRKGELPSIATLNKMDVPKVPPSIQGLNKFERIFIQRAKAFQVVAKAGTVSGKHLPASHLNSKVVGRTFHLPLPLEETLKRVLRDEQAVMPNQELYLLIRGLPTNQKKVWEHLVNFSDILKALQWLKTHNDLYKQIVLPEKAEDFLQQLEEIIYDDPDNPSALPHSNASDDDPDNPSTVPPSSATADDPDNPSTPPHPSASQRESQSEALPVGRSSPDPDDSNEDECDDEIRTPGGPKKTGNLRRDSQRDESPVKNLDLSDELSDIGALPEDRRSAPSNSDDEESDQAAPSSLAEIAAMITQRSKDDAFYDNYSIVPLYDSRENKSSSELFQMKKVEGAIIDSRAPLLDAQCFPDLFPDGRNYFNEERDVPIEFSEFAKAKLMSRHSQFRMNTQYLFFLNNQKTNREIAAGIYQTLNITRTKRTAGDFLEKLGEEELERDMCSIFQRVRNTEQFWKVPLAQLIAMIDNYGPATFFFTFSPSLYDDPEVDEYLRKMRGDEEKGKTTSVLIAEDAISIAQFCDQKLKAMMNFLTASKDGPLGEVIHYHVRREYQSRGAPHFHILLWIKDAPILGKASSEDVATFIQKHITCSVPDAKTFPELHKKVVTYQTHRDNRYCTRMKQFKDGKLPVCRFGFPRPVTDKLVLRDVPTAVAGRRNLKANSRLYDLPRKKGEERINDYNPALLLAVGYGNMDIQFVGEKSGIVARYISKYVCKPEKSRMEDVFSSINSLKTLRQKLWSVASRCLSHRECHAIEAADALLGKPLHFTDKDTSFKWVDVGMFRSRKLKKKGQIEQIAKEDPKSTNLYCPSLVDNHYPNRPAELNGVSLYDFASQYDIITVQPTKPGVVFFPYPDFGYVRKRSKLHLVNHYNFDPRQKPEEYFYSLLLLFKPWRKIDDLKGSHATFTEAFKAEQDSLHDALQYHHKRSAIEAAREEITRLIEEKSAEFEEEPEDINLDADEDPYGFRANEAAEAVKEYREAANKIDEVEDLKTLESMLNEDQLRVYDFVKSTLDSNTPMRHFVSGVGGTGKSFLIKTIAKYVRETKGKDVAICAPTGMAASAISGQTLHRLLQLPVQHGNDLKYSRLSDTVLNILRLALKQTVILIIDEISMVSSLMLMFIHLRLSEIFNTFEEENAFFGNLHIMVFGDLLQLPPVDQNPPYESLSDGERVKHFGSMADFNLWKNLFTYDELLINMRQKSDPSFCELLANVRLGRCTNADVKKLLERKLEFKTINSDARTKELAQHLLDNPDKPVCLLPKKRMCKRLNDAVLSLLPGKEVDLHARDSVDGRLSDKQKALKKLEKLEGDCSRTAGLDKTIKVKEGARVMLLRNIDVTLGYVNGAVGTITEVITKNKTPKQLKLQMQNGRELSLDPVVAKFEIIPGVFVHREQFPVSLAYGITIHKSQGLSLDCAFVDVGDQTFSQGQIYVALSRVKTLAGLTVINFNPAQVSALPSALREYQRLRTMVPHLKSMAKQLKVNRQRKQCIQDDVWAPRLETGNAVDETPPPKKMMVSSLLPPFENEDNVACYANATLQCLLSHELLRNALRRLDGDSALKQLAEEYVKPRNGKPLSAFNVREATGDDFSESKMQEPIFFYLCLVNQSDVLKQMTAFTEVLQRQCTSCKAVIEISDERHMVQMPTEHKKVSEFLQRRSSWSEPKDFVCPQCHEKTEAAECLVIRNPSELFAVVVLLWSPSVDGERRVKNDKFQMTALQGTNIKVDEHRYRLHAAVFHSGKGVVECHHTAVVQFGTRVVLADDCDISECKWPRGSKGASLLFYSRFDGEKPPSKTGKPTARKNAASEGSPKSPLARPLPTDKTTATASEAPKNAVAKRATGKRRNVVGKQLSDYRNEASNPLPAFSNPDLSCYANSDLQCLLSYEPLRCALSSSADETALKRLATDYVTAANRGKKLTSFHVRQEVDLLSFDGHQIPYSDPAQQDAQLFLVSLINCHAILNEHTKFTVLYERKCGFDMCGKTNRSEPQLDNVFRLPTVHSHRTIAELLEIPSTYQNIEDYTCPTCGQKSTAQERTVVQNPSQLFIIQLLLFEEGLKNTSFRVIALPHITVDNHRYDLHGSVFHHGDRDMNAQNYLGHYTSIIRSQERFILANDGTIQLCEWPEGSKDAFLLFYRRMN</sequence>
<dbReference type="InterPro" id="IPR046700">
    <property type="entry name" value="DUF6570"/>
</dbReference>
<feature type="compositionally biased region" description="Pro residues" evidence="11">
    <location>
        <begin position="1457"/>
        <end position="1470"/>
    </location>
</feature>
<dbReference type="CDD" id="cd18809">
    <property type="entry name" value="SF1_C_RecD"/>
    <property type="match status" value="1"/>
</dbReference>
<dbReference type="GO" id="GO:0004843">
    <property type="term" value="F:cysteine-type deubiquitinase activity"/>
    <property type="evidence" value="ECO:0007669"/>
    <property type="project" value="InterPro"/>
</dbReference>
<dbReference type="GO" id="GO:0000723">
    <property type="term" value="P:telomere maintenance"/>
    <property type="evidence" value="ECO:0007669"/>
    <property type="project" value="InterPro"/>
</dbReference>
<dbReference type="SUPFAM" id="SSF54001">
    <property type="entry name" value="Cysteine proteinases"/>
    <property type="match status" value="2"/>
</dbReference>
<evidence type="ECO:0000256" key="7">
    <source>
        <dbReference type="ARBA" id="ARBA00023204"/>
    </source>
</evidence>
<keyword evidence="3 9" id="KW-0378">Hydrolase</keyword>
<evidence type="ECO:0000256" key="4">
    <source>
        <dbReference type="ARBA" id="ARBA00022806"/>
    </source>
</evidence>
<keyword evidence="6" id="KW-0238">DNA-binding</keyword>
<dbReference type="PROSITE" id="PS50235">
    <property type="entry name" value="USP_3"/>
    <property type="match status" value="2"/>
</dbReference>
<dbReference type="InterPro" id="IPR049163">
    <property type="entry name" value="Pif1-like_2B_dom"/>
</dbReference>
<dbReference type="Proteomes" id="UP001152759">
    <property type="component" value="Unassembled WGS sequence"/>
</dbReference>
<keyword evidence="8" id="KW-0413">Isomerase</keyword>
<dbReference type="GO" id="GO:0043139">
    <property type="term" value="F:5'-3' DNA helicase activity"/>
    <property type="evidence" value="ECO:0007669"/>
    <property type="project" value="UniProtKB-EC"/>
</dbReference>
<dbReference type="Pfam" id="PF14214">
    <property type="entry name" value="Helitron_like_N"/>
    <property type="match status" value="1"/>
</dbReference>
<keyword evidence="4 9" id="KW-0347">Helicase</keyword>
<dbReference type="InterPro" id="IPR010285">
    <property type="entry name" value="DNA_helicase_pif1-like_DEAD"/>
</dbReference>
<comment type="caution">
    <text evidence="13">The sequence shown here is derived from an EMBL/GenBank/DDBJ whole genome shotgun (WGS) entry which is preliminary data.</text>
</comment>
<evidence type="ECO:0000313" key="13">
    <source>
        <dbReference type="EMBL" id="CAH0746857.1"/>
    </source>
</evidence>
<reference evidence="13" key="1">
    <citation type="submission" date="2021-12" db="EMBL/GenBank/DDBJ databases">
        <authorList>
            <person name="King R."/>
        </authorList>
    </citation>
    <scope>NUCLEOTIDE SEQUENCE</scope>
</reference>
<evidence type="ECO:0000256" key="10">
    <source>
        <dbReference type="SAM" id="Coils"/>
    </source>
</evidence>
<evidence type="ECO:0000256" key="3">
    <source>
        <dbReference type="ARBA" id="ARBA00022801"/>
    </source>
</evidence>
<dbReference type="PANTHER" id="PTHR47642">
    <property type="entry name" value="ATP-DEPENDENT DNA HELICASE"/>
    <property type="match status" value="1"/>
</dbReference>
<comment type="catalytic activity">
    <reaction evidence="9">
        <text>ATP + H2O = ADP + phosphate + H(+)</text>
        <dbReference type="Rhea" id="RHEA:13065"/>
        <dbReference type="ChEBI" id="CHEBI:15377"/>
        <dbReference type="ChEBI" id="CHEBI:15378"/>
        <dbReference type="ChEBI" id="CHEBI:30616"/>
        <dbReference type="ChEBI" id="CHEBI:43474"/>
        <dbReference type="ChEBI" id="CHEBI:456216"/>
        <dbReference type="EC" id="5.6.2.3"/>
    </reaction>
</comment>
<dbReference type="InterPro" id="IPR038765">
    <property type="entry name" value="Papain-like_cys_pep_sf"/>
</dbReference>
<evidence type="ECO:0000256" key="8">
    <source>
        <dbReference type="ARBA" id="ARBA00023235"/>
    </source>
</evidence>
<keyword evidence="1 9" id="KW-0547">Nucleotide-binding</keyword>
<dbReference type="GO" id="GO:0016579">
    <property type="term" value="P:protein deubiquitination"/>
    <property type="evidence" value="ECO:0007669"/>
    <property type="project" value="InterPro"/>
</dbReference>
<dbReference type="InterPro" id="IPR027417">
    <property type="entry name" value="P-loop_NTPase"/>
</dbReference>
<dbReference type="GO" id="GO:0006281">
    <property type="term" value="P:DNA repair"/>
    <property type="evidence" value="ECO:0007669"/>
    <property type="project" value="UniProtKB-KW"/>
</dbReference>
<feature type="compositionally biased region" description="Polar residues" evidence="11">
    <location>
        <begin position="2140"/>
        <end position="2149"/>
    </location>
</feature>
<feature type="region of interest" description="Disordered" evidence="11">
    <location>
        <begin position="1404"/>
        <end position="1493"/>
    </location>
</feature>
<dbReference type="InterPro" id="IPR001394">
    <property type="entry name" value="Peptidase_C19_UCH"/>
</dbReference>
<accession>A0AAI8UUM5</accession>
<keyword evidence="2 9" id="KW-0227">DNA damage</keyword>
<dbReference type="Pfam" id="PF00443">
    <property type="entry name" value="UCH"/>
    <property type="match status" value="1"/>
</dbReference>
<comment type="cofactor">
    <cofactor evidence="9">
        <name>Mg(2+)</name>
        <dbReference type="ChEBI" id="CHEBI:18420"/>
    </cofactor>
</comment>
<feature type="region of interest" description="Disordered" evidence="11">
    <location>
        <begin position="1300"/>
        <end position="1338"/>
    </location>
</feature>
<dbReference type="GO" id="GO:0005524">
    <property type="term" value="F:ATP binding"/>
    <property type="evidence" value="ECO:0007669"/>
    <property type="project" value="UniProtKB-KW"/>
</dbReference>
<feature type="region of interest" description="Disordered" evidence="11">
    <location>
        <begin position="3722"/>
        <end position="3784"/>
    </location>
</feature>
<feature type="compositionally biased region" description="Acidic residues" evidence="11">
    <location>
        <begin position="1274"/>
        <end position="1284"/>
    </location>
</feature>
<evidence type="ECO:0000256" key="11">
    <source>
        <dbReference type="SAM" id="MobiDB-lite"/>
    </source>
</evidence>
<feature type="compositionally biased region" description="Basic and acidic residues" evidence="11">
    <location>
        <begin position="2184"/>
        <end position="2194"/>
    </location>
</feature>
<evidence type="ECO:0000256" key="9">
    <source>
        <dbReference type="RuleBase" id="RU363044"/>
    </source>
</evidence>
<dbReference type="PANTHER" id="PTHR47642:SF5">
    <property type="entry name" value="ATP-DEPENDENT DNA HELICASE"/>
    <property type="match status" value="1"/>
</dbReference>
<dbReference type="InterPro" id="IPR051055">
    <property type="entry name" value="PIF1_helicase"/>
</dbReference>
<keyword evidence="7 9" id="KW-0234">DNA repair</keyword>
<feature type="compositionally biased region" description="Acidic residues" evidence="11">
    <location>
        <begin position="2159"/>
        <end position="2170"/>
    </location>
</feature>
<dbReference type="EMBL" id="CAKKNF020000002">
    <property type="protein sequence ID" value="CAH0746857.1"/>
    <property type="molecule type" value="Genomic_DNA"/>
</dbReference>
<feature type="domain" description="USP" evidence="12">
    <location>
        <begin position="3796"/>
        <end position="4069"/>
    </location>
</feature>
<feature type="compositionally biased region" description="Polar residues" evidence="11">
    <location>
        <begin position="1472"/>
        <end position="1481"/>
    </location>
</feature>
<keyword evidence="10" id="KW-0175">Coiled coil</keyword>
<protein>
    <recommendedName>
        <fullName evidence="9">ATP-dependent DNA helicase</fullName>
        <ecNumber evidence="9">5.6.2.3</ecNumber>
    </recommendedName>
</protein>
<evidence type="ECO:0000313" key="14">
    <source>
        <dbReference type="Proteomes" id="UP001152759"/>
    </source>
</evidence>
<feature type="domain" description="USP" evidence="12">
    <location>
        <begin position="3456"/>
        <end position="3719"/>
    </location>
</feature>
<dbReference type="Gene3D" id="3.90.70.10">
    <property type="entry name" value="Cysteine proteinases"/>
    <property type="match status" value="2"/>
</dbReference>
<organism evidence="13 14">
    <name type="scientific">Bemisia tabaci</name>
    <name type="common">Sweetpotato whitefly</name>
    <name type="synonym">Aleurodes tabaci</name>
    <dbReference type="NCBI Taxonomy" id="7038"/>
    <lineage>
        <taxon>Eukaryota</taxon>
        <taxon>Metazoa</taxon>
        <taxon>Ecdysozoa</taxon>
        <taxon>Arthropoda</taxon>
        <taxon>Hexapoda</taxon>
        <taxon>Insecta</taxon>
        <taxon>Pterygota</taxon>
        <taxon>Neoptera</taxon>
        <taxon>Paraneoptera</taxon>
        <taxon>Hemiptera</taxon>
        <taxon>Sternorrhyncha</taxon>
        <taxon>Aleyrodoidea</taxon>
        <taxon>Aleyrodidae</taxon>
        <taxon>Aleyrodinae</taxon>
        <taxon>Bemisia</taxon>
    </lineage>
</organism>
<keyword evidence="14" id="KW-1185">Reference proteome</keyword>